<comment type="caution">
    <text evidence="1">The sequence shown here is derived from an EMBL/GenBank/DDBJ whole genome shotgun (WGS) entry which is preliminary data.</text>
</comment>
<evidence type="ECO:0000313" key="2">
    <source>
        <dbReference type="Proteomes" id="UP000265520"/>
    </source>
</evidence>
<dbReference type="Proteomes" id="UP000265520">
    <property type="component" value="Unassembled WGS sequence"/>
</dbReference>
<dbReference type="AlphaFoldDB" id="A0A392SN76"/>
<accession>A0A392SN76</accession>
<feature type="non-terminal residue" evidence="1">
    <location>
        <position position="47"/>
    </location>
</feature>
<name>A0A392SN76_9FABA</name>
<reference evidence="1 2" key="1">
    <citation type="journal article" date="2018" name="Front. Plant Sci.">
        <title>Red Clover (Trifolium pratense) and Zigzag Clover (T. medium) - A Picture of Genomic Similarities and Differences.</title>
        <authorList>
            <person name="Dluhosova J."/>
            <person name="Istvanek J."/>
            <person name="Nedelnik J."/>
            <person name="Repkova J."/>
        </authorList>
    </citation>
    <scope>NUCLEOTIDE SEQUENCE [LARGE SCALE GENOMIC DNA]</scope>
    <source>
        <strain evidence="2">cv. 10/8</strain>
        <tissue evidence="1">Leaf</tissue>
    </source>
</reference>
<keyword evidence="2" id="KW-1185">Reference proteome</keyword>
<organism evidence="1 2">
    <name type="scientific">Trifolium medium</name>
    <dbReference type="NCBI Taxonomy" id="97028"/>
    <lineage>
        <taxon>Eukaryota</taxon>
        <taxon>Viridiplantae</taxon>
        <taxon>Streptophyta</taxon>
        <taxon>Embryophyta</taxon>
        <taxon>Tracheophyta</taxon>
        <taxon>Spermatophyta</taxon>
        <taxon>Magnoliopsida</taxon>
        <taxon>eudicotyledons</taxon>
        <taxon>Gunneridae</taxon>
        <taxon>Pentapetalae</taxon>
        <taxon>rosids</taxon>
        <taxon>fabids</taxon>
        <taxon>Fabales</taxon>
        <taxon>Fabaceae</taxon>
        <taxon>Papilionoideae</taxon>
        <taxon>50 kb inversion clade</taxon>
        <taxon>NPAAA clade</taxon>
        <taxon>Hologalegina</taxon>
        <taxon>IRL clade</taxon>
        <taxon>Trifolieae</taxon>
        <taxon>Trifolium</taxon>
    </lineage>
</organism>
<evidence type="ECO:0000313" key="1">
    <source>
        <dbReference type="EMBL" id="MCI50348.1"/>
    </source>
</evidence>
<proteinExistence type="predicted"/>
<dbReference type="EMBL" id="LXQA010415170">
    <property type="protein sequence ID" value="MCI50348.1"/>
    <property type="molecule type" value="Genomic_DNA"/>
</dbReference>
<sequence>MVDIRQLIQALMASGDIPQGSRPYRTLQQIKRNTHFFHHYRSRMDRG</sequence>
<protein>
    <submittedName>
        <fullName evidence="1">Uncharacterized protein</fullName>
    </submittedName>
</protein>